<feature type="region of interest" description="Disordered" evidence="1">
    <location>
        <begin position="230"/>
        <end position="277"/>
    </location>
</feature>
<feature type="region of interest" description="Disordered" evidence="1">
    <location>
        <begin position="182"/>
        <end position="217"/>
    </location>
</feature>
<dbReference type="Proteomes" id="UP001221898">
    <property type="component" value="Unassembled WGS sequence"/>
</dbReference>
<feature type="region of interest" description="Disordered" evidence="1">
    <location>
        <begin position="104"/>
        <end position="143"/>
    </location>
</feature>
<evidence type="ECO:0000256" key="1">
    <source>
        <dbReference type="SAM" id="MobiDB-lite"/>
    </source>
</evidence>
<feature type="compositionally biased region" description="Acidic residues" evidence="1">
    <location>
        <begin position="133"/>
        <end position="143"/>
    </location>
</feature>
<organism evidence="2 3">
    <name type="scientific">Aldrovandia affinis</name>
    <dbReference type="NCBI Taxonomy" id="143900"/>
    <lineage>
        <taxon>Eukaryota</taxon>
        <taxon>Metazoa</taxon>
        <taxon>Chordata</taxon>
        <taxon>Craniata</taxon>
        <taxon>Vertebrata</taxon>
        <taxon>Euteleostomi</taxon>
        <taxon>Actinopterygii</taxon>
        <taxon>Neopterygii</taxon>
        <taxon>Teleostei</taxon>
        <taxon>Notacanthiformes</taxon>
        <taxon>Halosauridae</taxon>
        <taxon>Aldrovandia</taxon>
    </lineage>
</organism>
<accession>A0AAD7S039</accession>
<evidence type="ECO:0000313" key="3">
    <source>
        <dbReference type="Proteomes" id="UP001221898"/>
    </source>
</evidence>
<gene>
    <name evidence="2" type="ORF">AAFF_G00059930</name>
</gene>
<sequence>MHMARGPQRRKWGTEGVVEREGSPQSEGKSLDTAEVTSTQPGAPRTPVSSQGLLLSDSRSPFSTPGSGGIHNEPHISRLAHSLLDSQTCGSSTALGSELSEYDSELYLQLGPPSSPPGHPGQRRASPQHPLQVEEEEEEALEQGWEEALPALGEALACSLYSALLMESLGDYGEWEGSHWSPLPAGSSLDRSSPDPPLPPPSSPSLSGNSGFPRPTPLCSSLSQRILLLPHPPSEEPEEEKEVEVGKGGEARDEPRLTTSNRSGSRRPRLTSEVSGRITSLSVADGDFLKQEGVWLPDEDERLSRASRPDHLDFLRITPPEYDIISTSLDLTRVLRLRHSL</sequence>
<keyword evidence="3" id="KW-1185">Reference proteome</keyword>
<reference evidence="2" key="1">
    <citation type="journal article" date="2023" name="Science">
        <title>Genome structures resolve the early diversification of teleost fishes.</title>
        <authorList>
            <person name="Parey E."/>
            <person name="Louis A."/>
            <person name="Montfort J."/>
            <person name="Bouchez O."/>
            <person name="Roques C."/>
            <person name="Iampietro C."/>
            <person name="Lluch J."/>
            <person name="Castinel A."/>
            <person name="Donnadieu C."/>
            <person name="Desvignes T."/>
            <person name="Floi Bucao C."/>
            <person name="Jouanno E."/>
            <person name="Wen M."/>
            <person name="Mejri S."/>
            <person name="Dirks R."/>
            <person name="Jansen H."/>
            <person name="Henkel C."/>
            <person name="Chen W.J."/>
            <person name="Zahm M."/>
            <person name="Cabau C."/>
            <person name="Klopp C."/>
            <person name="Thompson A.W."/>
            <person name="Robinson-Rechavi M."/>
            <person name="Braasch I."/>
            <person name="Lecointre G."/>
            <person name="Bobe J."/>
            <person name="Postlethwait J.H."/>
            <person name="Berthelot C."/>
            <person name="Roest Crollius H."/>
            <person name="Guiguen Y."/>
        </authorList>
    </citation>
    <scope>NUCLEOTIDE SEQUENCE</scope>
    <source>
        <strain evidence="2">NC1722</strain>
    </source>
</reference>
<dbReference type="EMBL" id="JAINUG010000136">
    <property type="protein sequence ID" value="KAJ8393520.1"/>
    <property type="molecule type" value="Genomic_DNA"/>
</dbReference>
<protein>
    <submittedName>
        <fullName evidence="2">Uncharacterized protein</fullName>
    </submittedName>
</protein>
<feature type="region of interest" description="Disordered" evidence="1">
    <location>
        <begin position="1"/>
        <end position="75"/>
    </location>
</feature>
<feature type="compositionally biased region" description="Pro residues" evidence="1">
    <location>
        <begin position="194"/>
        <end position="203"/>
    </location>
</feature>
<comment type="caution">
    <text evidence="2">The sequence shown here is derived from an EMBL/GenBank/DDBJ whole genome shotgun (WGS) entry which is preliminary data.</text>
</comment>
<name>A0AAD7S039_9TELE</name>
<feature type="compositionally biased region" description="Basic and acidic residues" evidence="1">
    <location>
        <begin position="243"/>
        <end position="256"/>
    </location>
</feature>
<dbReference type="AlphaFoldDB" id="A0AAD7S039"/>
<evidence type="ECO:0000313" key="2">
    <source>
        <dbReference type="EMBL" id="KAJ8393520.1"/>
    </source>
</evidence>
<proteinExistence type="predicted"/>
<feature type="compositionally biased region" description="Polar residues" evidence="1">
    <location>
        <begin position="35"/>
        <end position="65"/>
    </location>
</feature>